<dbReference type="InterPro" id="IPR027421">
    <property type="entry name" value="DNA_pol_lamdba_lyase_dom_sf"/>
</dbReference>
<dbReference type="Gene3D" id="3.30.210.10">
    <property type="entry name" value="DNA polymerase, thumb domain"/>
    <property type="match status" value="1"/>
</dbReference>
<dbReference type="PANTHER" id="PTHR11276:SF28">
    <property type="entry name" value="DNA POLYMERASE LAMBDA"/>
    <property type="match status" value="1"/>
</dbReference>
<comment type="cofactor">
    <cofactor evidence="1">
        <name>Mn(2+)</name>
        <dbReference type="ChEBI" id="CHEBI:29035"/>
    </cofactor>
</comment>
<evidence type="ECO:0000256" key="12">
    <source>
        <dbReference type="ARBA" id="ARBA00049244"/>
    </source>
</evidence>
<dbReference type="InterPro" id="IPR036420">
    <property type="entry name" value="BRCT_dom_sf"/>
</dbReference>
<dbReference type="CDD" id="cd00141">
    <property type="entry name" value="NT_POLXc"/>
    <property type="match status" value="1"/>
</dbReference>
<feature type="compositionally biased region" description="Low complexity" evidence="14">
    <location>
        <begin position="177"/>
        <end position="189"/>
    </location>
</feature>
<dbReference type="EMBL" id="LSRX01001240">
    <property type="protein sequence ID" value="OLP81896.1"/>
    <property type="molecule type" value="Genomic_DNA"/>
</dbReference>
<dbReference type="InterPro" id="IPR002008">
    <property type="entry name" value="DNA_pol_X_beta-like"/>
</dbReference>
<evidence type="ECO:0000256" key="6">
    <source>
        <dbReference type="ARBA" id="ARBA00022695"/>
    </source>
</evidence>
<feature type="domain" description="BRCT" evidence="15">
    <location>
        <begin position="23"/>
        <end position="138"/>
    </location>
</feature>
<name>A0A1Q9CG84_SYMMI</name>
<evidence type="ECO:0000259" key="15">
    <source>
        <dbReference type="PROSITE" id="PS50172"/>
    </source>
</evidence>
<dbReference type="InterPro" id="IPR002054">
    <property type="entry name" value="DNA-dir_DNA_pol_X"/>
</dbReference>
<keyword evidence="10" id="KW-0234">DNA repair</keyword>
<evidence type="ECO:0000256" key="3">
    <source>
        <dbReference type="ARBA" id="ARBA00016513"/>
    </source>
</evidence>
<dbReference type="InterPro" id="IPR010996">
    <property type="entry name" value="HHH_MUS81"/>
</dbReference>
<dbReference type="SUPFAM" id="SSF47802">
    <property type="entry name" value="DNA polymerase beta, N-terminal domain-like"/>
    <property type="match status" value="1"/>
</dbReference>
<dbReference type="EC" id="2.7.7.7" evidence="2"/>
<dbReference type="Pfam" id="PF10391">
    <property type="entry name" value="DNA_pol_lambd_f"/>
    <property type="match status" value="1"/>
</dbReference>
<keyword evidence="4" id="KW-0237">DNA synthesis</keyword>
<keyword evidence="17" id="KW-1185">Reference proteome</keyword>
<gene>
    <name evidence="16" type="primary">Poll</name>
    <name evidence="16" type="ORF">AK812_SmicGene37495</name>
</gene>
<feature type="compositionally biased region" description="Polar residues" evidence="14">
    <location>
        <begin position="479"/>
        <end position="488"/>
    </location>
</feature>
<dbReference type="Pfam" id="PF14792">
    <property type="entry name" value="DNA_pol_B_palm"/>
    <property type="match status" value="1"/>
</dbReference>
<evidence type="ECO:0000256" key="1">
    <source>
        <dbReference type="ARBA" id="ARBA00001936"/>
    </source>
</evidence>
<organism evidence="16 17">
    <name type="scientific">Symbiodinium microadriaticum</name>
    <name type="common">Dinoflagellate</name>
    <name type="synonym">Zooxanthella microadriatica</name>
    <dbReference type="NCBI Taxonomy" id="2951"/>
    <lineage>
        <taxon>Eukaryota</taxon>
        <taxon>Sar</taxon>
        <taxon>Alveolata</taxon>
        <taxon>Dinophyceae</taxon>
        <taxon>Suessiales</taxon>
        <taxon>Symbiodiniaceae</taxon>
        <taxon>Symbiodinium</taxon>
    </lineage>
</organism>
<reference evidence="16 17" key="1">
    <citation type="submission" date="2016-02" db="EMBL/GenBank/DDBJ databases">
        <title>Genome analysis of coral dinoflagellate symbionts highlights evolutionary adaptations to a symbiotic lifestyle.</title>
        <authorList>
            <person name="Aranda M."/>
            <person name="Li Y."/>
            <person name="Liew Y.J."/>
            <person name="Baumgarten S."/>
            <person name="Simakov O."/>
            <person name="Wilson M."/>
            <person name="Piel J."/>
            <person name="Ashoor H."/>
            <person name="Bougouffa S."/>
            <person name="Bajic V.B."/>
            <person name="Ryu T."/>
            <person name="Ravasi T."/>
            <person name="Bayer T."/>
            <person name="Micklem G."/>
            <person name="Kim H."/>
            <person name="Bhak J."/>
            <person name="Lajeunesse T.C."/>
            <person name="Voolstra C.R."/>
        </authorList>
    </citation>
    <scope>NUCLEOTIDE SEQUENCE [LARGE SCALE GENOMIC DNA]</scope>
    <source>
        <strain evidence="16 17">CCMP2467</strain>
    </source>
</reference>
<dbReference type="InterPro" id="IPR043519">
    <property type="entry name" value="NT_sf"/>
</dbReference>
<dbReference type="Gene3D" id="3.40.50.10190">
    <property type="entry name" value="BRCT domain"/>
    <property type="match status" value="1"/>
</dbReference>
<evidence type="ECO:0000256" key="7">
    <source>
        <dbReference type="ARBA" id="ARBA00022705"/>
    </source>
</evidence>
<feature type="compositionally biased region" description="Low complexity" evidence="14">
    <location>
        <begin position="730"/>
        <end position="741"/>
    </location>
</feature>
<keyword evidence="5" id="KW-0808">Transferase</keyword>
<dbReference type="InterPro" id="IPR022312">
    <property type="entry name" value="DNA_pol_X"/>
</dbReference>
<keyword evidence="7" id="KW-0235">DNA replication</keyword>
<feature type="region of interest" description="Disordered" evidence="14">
    <location>
        <begin position="167"/>
        <end position="198"/>
    </location>
</feature>
<dbReference type="PRINTS" id="PR00869">
    <property type="entry name" value="DNAPOLX"/>
</dbReference>
<dbReference type="PRINTS" id="PR00870">
    <property type="entry name" value="DNAPOLXBETA"/>
</dbReference>
<feature type="active site" description="Nucleophile; Schiff-base intermediate with DNA; for 5'-dRP lyase activity" evidence="13">
    <location>
        <position position="309"/>
    </location>
</feature>
<feature type="region of interest" description="Disordered" evidence="14">
    <location>
        <begin position="721"/>
        <end position="760"/>
    </location>
</feature>
<dbReference type="PROSITE" id="PS50172">
    <property type="entry name" value="BRCT"/>
    <property type="match status" value="1"/>
</dbReference>
<comment type="caution">
    <text evidence="16">The sequence shown here is derived from an EMBL/GenBank/DDBJ whole genome shotgun (WGS) entry which is preliminary data.</text>
</comment>
<dbReference type="InterPro" id="IPR037160">
    <property type="entry name" value="DNA_Pol_thumb_sf"/>
</dbReference>
<evidence type="ECO:0000256" key="2">
    <source>
        <dbReference type="ARBA" id="ARBA00012417"/>
    </source>
</evidence>
<keyword evidence="11" id="KW-0456">Lyase</keyword>
<evidence type="ECO:0000256" key="14">
    <source>
        <dbReference type="SAM" id="MobiDB-lite"/>
    </source>
</evidence>
<dbReference type="GO" id="GO:0016829">
    <property type="term" value="F:lyase activity"/>
    <property type="evidence" value="ECO:0007669"/>
    <property type="project" value="UniProtKB-KW"/>
</dbReference>
<dbReference type="Gene3D" id="3.30.460.10">
    <property type="entry name" value="Beta Polymerase, domain 2"/>
    <property type="match status" value="1"/>
</dbReference>
<dbReference type="InterPro" id="IPR018944">
    <property type="entry name" value="DNA_pol_lambd_fingers_domain"/>
</dbReference>
<dbReference type="PANTHER" id="PTHR11276">
    <property type="entry name" value="DNA POLYMERASE TYPE-X FAMILY MEMBER"/>
    <property type="match status" value="1"/>
</dbReference>
<keyword evidence="8" id="KW-0227">DNA damage</keyword>
<feature type="region of interest" description="Disordered" evidence="14">
    <location>
        <begin position="226"/>
        <end position="247"/>
    </location>
</feature>
<dbReference type="GO" id="GO:0005634">
    <property type="term" value="C:nucleus"/>
    <property type="evidence" value="ECO:0007669"/>
    <property type="project" value="TreeGrafter"/>
</dbReference>
<dbReference type="SUPFAM" id="SSF81301">
    <property type="entry name" value="Nucleotidyltransferase"/>
    <property type="match status" value="1"/>
</dbReference>
<evidence type="ECO:0000256" key="5">
    <source>
        <dbReference type="ARBA" id="ARBA00022679"/>
    </source>
</evidence>
<dbReference type="Pfam" id="PF14791">
    <property type="entry name" value="DNA_pol_B_thumb"/>
    <property type="match status" value="1"/>
</dbReference>
<dbReference type="SMART" id="SM00483">
    <property type="entry name" value="POLXc"/>
    <property type="match status" value="1"/>
</dbReference>
<evidence type="ECO:0000256" key="11">
    <source>
        <dbReference type="ARBA" id="ARBA00023239"/>
    </source>
</evidence>
<dbReference type="InterPro" id="IPR028207">
    <property type="entry name" value="DNA_pol_B_palm_palm"/>
</dbReference>
<keyword evidence="6" id="KW-0548">Nucleotidyltransferase</keyword>
<accession>A0A1Q9CG84</accession>
<dbReference type="AlphaFoldDB" id="A0A1Q9CG84"/>
<dbReference type="GO" id="GO:0003887">
    <property type="term" value="F:DNA-directed DNA polymerase activity"/>
    <property type="evidence" value="ECO:0007669"/>
    <property type="project" value="UniProtKB-KW"/>
</dbReference>
<dbReference type="Pfam" id="PF14716">
    <property type="entry name" value="HHH_8"/>
    <property type="match status" value="1"/>
</dbReference>
<protein>
    <recommendedName>
        <fullName evidence="3">DNA polymerase lambda</fullName>
        <ecNumber evidence="2">2.7.7.7</ecNumber>
    </recommendedName>
</protein>
<comment type="catalytic activity">
    <reaction evidence="12">
        <text>DNA(n) + a 2'-deoxyribonucleoside 5'-triphosphate = DNA(n+1) + diphosphate</text>
        <dbReference type="Rhea" id="RHEA:22508"/>
        <dbReference type="Rhea" id="RHEA-COMP:17339"/>
        <dbReference type="Rhea" id="RHEA-COMP:17340"/>
        <dbReference type="ChEBI" id="CHEBI:33019"/>
        <dbReference type="ChEBI" id="CHEBI:61560"/>
        <dbReference type="ChEBI" id="CHEBI:173112"/>
        <dbReference type="EC" id="2.7.7.7"/>
    </reaction>
</comment>
<evidence type="ECO:0000256" key="9">
    <source>
        <dbReference type="ARBA" id="ARBA00022932"/>
    </source>
</evidence>
<dbReference type="InterPro" id="IPR029398">
    <property type="entry name" value="PolB_thumb"/>
</dbReference>
<dbReference type="InterPro" id="IPR001357">
    <property type="entry name" value="BRCT_dom"/>
</dbReference>
<dbReference type="GO" id="GO:0003677">
    <property type="term" value="F:DNA binding"/>
    <property type="evidence" value="ECO:0007669"/>
    <property type="project" value="InterPro"/>
</dbReference>
<proteinExistence type="predicted"/>
<dbReference type="GO" id="GO:0006303">
    <property type="term" value="P:double-strand break repair via nonhomologous end joining"/>
    <property type="evidence" value="ECO:0007669"/>
    <property type="project" value="TreeGrafter"/>
</dbReference>
<dbReference type="OrthoDB" id="205514at2759"/>
<evidence type="ECO:0000313" key="16">
    <source>
        <dbReference type="EMBL" id="OLP81896.1"/>
    </source>
</evidence>
<dbReference type="OMA" id="TIWEREV"/>
<dbReference type="Gene3D" id="1.10.150.20">
    <property type="entry name" value="5' to 3' exonuclease, C-terminal subdomain"/>
    <property type="match status" value="1"/>
</dbReference>
<dbReference type="SUPFAM" id="SSF81585">
    <property type="entry name" value="PsbU/PolX domain-like"/>
    <property type="match status" value="1"/>
</dbReference>
<sequence length="760" mass="83470">MAASKRPLRRSYAQDASPSKVLRKSEWAHGICLFVVPLGSATTSRRTIWEREVTAAGGCLANSPSSATHIVVTPEVTAVRLGAWASKTMQGKGEGDSKDPLSVLRAFAESLKSIWVYSDWLVTCLAKQSRVSEEAFTWSRHASENWEHGHDPVSVQECRVVDATQPTVGKPLAGQGSTPSTPARSPAPTQGESDSEVEEVLPKLGAFGGEMTPKRAYLIRNRDKFACQRGGENSPEKSTTGSPPKPRNAELVAMFSRLQQHYESLGDGWRERSYRLTASVLRSLSFEVESETDLDRPELKRLGRKTRDKLKEFLQTGSIGRVEGLQTDEVAKALGELQGIWGVGLTTARRWLGSGCRTIADVRQRVQDGSLRLTADQTIGLHFFEEFSQRIPRTEVEEIVAVVRASVSQRFGGQLRMEACGSFRRGKTSCGDVDLLLCARNARDELSLGSMHDILAGLVADLRGQSFITHDLKGGNPNHGRQTGNGQDATEGEELRSSSAATYFGVCRLPRAGSLHRRIDIKVYPVLEFPFALLSFTGSGPFNRSMRLFARRAGFSLSDHSICRATHARGAGRGERIWTGPPIAAARFASEGDIFDFLGLAYREPWQREVDASWLAETGTDKAAGNETVQHSSQLSLSLPTPVEEREPAKQGFLAEVQSLSDSDEEPSCTDDKAFTWPPACDIWNSLLAMKIFDRFGLWRSIAIMLSFDDRDFQRLVLNEQATAEQSQSADAEAGGAKIAASRSSGDESSNDESFYWCRP</sequence>
<evidence type="ECO:0000313" key="17">
    <source>
        <dbReference type="Proteomes" id="UP000186817"/>
    </source>
</evidence>
<evidence type="ECO:0000256" key="13">
    <source>
        <dbReference type="PIRSR" id="PIRSR622312-50"/>
    </source>
</evidence>
<keyword evidence="9" id="KW-0239">DNA-directed DNA polymerase</keyword>
<evidence type="ECO:0000256" key="4">
    <source>
        <dbReference type="ARBA" id="ARBA00022634"/>
    </source>
</evidence>
<dbReference type="Gene3D" id="1.10.150.110">
    <property type="entry name" value="DNA polymerase beta, N-terminal domain-like"/>
    <property type="match status" value="1"/>
</dbReference>
<evidence type="ECO:0000256" key="8">
    <source>
        <dbReference type="ARBA" id="ARBA00022763"/>
    </source>
</evidence>
<feature type="region of interest" description="Disordered" evidence="14">
    <location>
        <begin position="471"/>
        <end position="492"/>
    </location>
</feature>
<evidence type="ECO:0000256" key="10">
    <source>
        <dbReference type="ARBA" id="ARBA00023204"/>
    </source>
</evidence>
<dbReference type="SUPFAM" id="SSF52113">
    <property type="entry name" value="BRCT domain"/>
    <property type="match status" value="1"/>
</dbReference>
<dbReference type="Proteomes" id="UP000186817">
    <property type="component" value="Unassembled WGS sequence"/>
</dbReference>